<feature type="region of interest" description="Disordered" evidence="1">
    <location>
        <begin position="150"/>
        <end position="171"/>
    </location>
</feature>
<dbReference type="GO" id="GO:0006508">
    <property type="term" value="P:proteolysis"/>
    <property type="evidence" value="ECO:0007669"/>
    <property type="project" value="InterPro"/>
</dbReference>
<dbReference type="InterPro" id="IPR001969">
    <property type="entry name" value="Aspartic_peptidase_AS"/>
</dbReference>
<dbReference type="PROSITE" id="PS00141">
    <property type="entry name" value="ASP_PROTEASE"/>
    <property type="match status" value="1"/>
</dbReference>
<evidence type="ECO:0000313" key="3">
    <source>
        <dbReference type="Proteomes" id="UP001187471"/>
    </source>
</evidence>
<reference evidence="2" key="1">
    <citation type="submission" date="2022-12" db="EMBL/GenBank/DDBJ databases">
        <title>Draft genome assemblies for two species of Escallonia (Escalloniales).</title>
        <authorList>
            <person name="Chanderbali A."/>
            <person name="Dervinis C."/>
            <person name="Anghel I."/>
            <person name="Soltis D."/>
            <person name="Soltis P."/>
            <person name="Zapata F."/>
        </authorList>
    </citation>
    <scope>NUCLEOTIDE SEQUENCE</scope>
    <source>
        <strain evidence="2">UCBG92.1500</strain>
        <tissue evidence="2">Leaf</tissue>
    </source>
</reference>
<comment type="caution">
    <text evidence="2">The sequence shown here is derived from an EMBL/GenBank/DDBJ whole genome shotgun (WGS) entry which is preliminary data.</text>
</comment>
<accession>A0AA88UMJ5</accession>
<sequence>MGEGQASTGNGLLYVEATLNGKPAQVMVDTGATHNFVTMEESKRLGLKVVGVGGWLKTVNTDAKPLQGTTRQVEPYSNAVHIMEKGVSCAVPTSVGTSSAKIIASMQLSAMQIVKGVKKGEATDLAALKMEDHVGDSTEPIPREIKEVLEGNKDALPVGESVLDQDRQHSY</sequence>
<organism evidence="2 3">
    <name type="scientific">Escallonia rubra</name>
    <dbReference type="NCBI Taxonomy" id="112253"/>
    <lineage>
        <taxon>Eukaryota</taxon>
        <taxon>Viridiplantae</taxon>
        <taxon>Streptophyta</taxon>
        <taxon>Embryophyta</taxon>
        <taxon>Tracheophyta</taxon>
        <taxon>Spermatophyta</taxon>
        <taxon>Magnoliopsida</taxon>
        <taxon>eudicotyledons</taxon>
        <taxon>Gunneridae</taxon>
        <taxon>Pentapetalae</taxon>
        <taxon>asterids</taxon>
        <taxon>campanulids</taxon>
        <taxon>Escalloniales</taxon>
        <taxon>Escalloniaceae</taxon>
        <taxon>Escallonia</taxon>
    </lineage>
</organism>
<gene>
    <name evidence="2" type="ORF">RJ640_002559</name>
</gene>
<dbReference type="Proteomes" id="UP001187471">
    <property type="component" value="Unassembled WGS sequence"/>
</dbReference>
<name>A0AA88UMJ5_9ASTE</name>
<keyword evidence="3" id="KW-1185">Reference proteome</keyword>
<dbReference type="GO" id="GO:0004190">
    <property type="term" value="F:aspartic-type endopeptidase activity"/>
    <property type="evidence" value="ECO:0007669"/>
    <property type="project" value="InterPro"/>
</dbReference>
<protein>
    <submittedName>
        <fullName evidence="2">Uncharacterized protein</fullName>
    </submittedName>
</protein>
<evidence type="ECO:0000256" key="1">
    <source>
        <dbReference type="SAM" id="MobiDB-lite"/>
    </source>
</evidence>
<dbReference type="InterPro" id="IPR021109">
    <property type="entry name" value="Peptidase_aspartic_dom_sf"/>
</dbReference>
<dbReference type="SUPFAM" id="SSF50630">
    <property type="entry name" value="Acid proteases"/>
    <property type="match status" value="1"/>
</dbReference>
<dbReference type="AlphaFoldDB" id="A0AA88UMJ5"/>
<dbReference type="Pfam" id="PF13650">
    <property type="entry name" value="Asp_protease_2"/>
    <property type="match status" value="1"/>
</dbReference>
<proteinExistence type="predicted"/>
<evidence type="ECO:0000313" key="2">
    <source>
        <dbReference type="EMBL" id="KAK2980747.1"/>
    </source>
</evidence>
<dbReference type="EMBL" id="JAVXUO010001598">
    <property type="protein sequence ID" value="KAK2980747.1"/>
    <property type="molecule type" value="Genomic_DNA"/>
</dbReference>
<dbReference type="Gene3D" id="2.40.70.10">
    <property type="entry name" value="Acid Proteases"/>
    <property type="match status" value="1"/>
</dbReference>